<accession>A0AA48MBB6</accession>
<evidence type="ECO:0000313" key="2">
    <source>
        <dbReference type="Proteomes" id="UP001189619"/>
    </source>
</evidence>
<dbReference type="KEGG" id="bayd:BSPP4475_17290"/>
<protein>
    <submittedName>
        <fullName evidence="1">Uncharacterized protein</fullName>
    </submittedName>
</protein>
<organism evidence="1 2">
    <name type="scientific">Brevibacillus aydinogluensis</name>
    <dbReference type="NCBI Taxonomy" id="927786"/>
    <lineage>
        <taxon>Bacteria</taxon>
        <taxon>Bacillati</taxon>
        <taxon>Bacillota</taxon>
        <taxon>Bacilli</taxon>
        <taxon>Bacillales</taxon>
        <taxon>Paenibacillaceae</taxon>
        <taxon>Brevibacillus</taxon>
    </lineage>
</organism>
<dbReference type="EMBL" id="OY569118">
    <property type="protein sequence ID" value="CAJ1004067.1"/>
    <property type="molecule type" value="Genomic_DNA"/>
</dbReference>
<sequence>MSTLYTHSCIMKRCTTKSLSITWRCLAKLPMGTAHTLTLSLMMVCRKFAVALPALFRATEYKAEWRSSIANRIYILVLLFDNVLSHGGMGQASRPHHPMHHGLRLHTDGPLFRDPSFYLRINLVQPSSCSTFCSFISLPRARLKADLLIANFSRMMSAGVSSVYGIAPPRSIR</sequence>
<reference evidence="1" key="1">
    <citation type="submission" date="2023-07" db="EMBL/GenBank/DDBJ databases">
        <authorList>
            <person name="Ivanov I."/>
            <person name="Teneva D."/>
            <person name="Stoikov I."/>
        </authorList>
    </citation>
    <scope>NUCLEOTIDE SEQUENCE</scope>
    <source>
        <strain evidence="1">4475</strain>
    </source>
</reference>
<dbReference type="AlphaFoldDB" id="A0AA48MBB6"/>
<gene>
    <name evidence="1" type="ORF">BSPP4475_17290</name>
</gene>
<keyword evidence="2" id="KW-1185">Reference proteome</keyword>
<name>A0AA48MBB6_9BACL</name>
<proteinExistence type="predicted"/>
<dbReference type="Proteomes" id="UP001189619">
    <property type="component" value="Chromosome"/>
</dbReference>
<evidence type="ECO:0000313" key="1">
    <source>
        <dbReference type="EMBL" id="CAJ1004067.1"/>
    </source>
</evidence>